<evidence type="ECO:0000256" key="2">
    <source>
        <dbReference type="ARBA" id="ARBA00006386"/>
    </source>
</evidence>
<gene>
    <name evidence="8" type="ORF">F8A88_04190</name>
</gene>
<evidence type="ECO:0000256" key="4">
    <source>
        <dbReference type="ARBA" id="ARBA00022692"/>
    </source>
</evidence>
<dbReference type="InterPro" id="IPR052923">
    <property type="entry name" value="UPF0718"/>
</dbReference>
<feature type="transmembrane region" description="Helical" evidence="7">
    <location>
        <begin position="181"/>
        <end position="200"/>
    </location>
</feature>
<dbReference type="PANTHER" id="PTHR34184">
    <property type="entry name" value="UPF0718 PROTEIN YCGR"/>
    <property type="match status" value="1"/>
</dbReference>
<name>A0A6N6N745_9BACT</name>
<comment type="similarity">
    <text evidence="2">Belongs to the UPF0718 family.</text>
</comment>
<dbReference type="EMBL" id="WAIE01000001">
    <property type="protein sequence ID" value="KAB1443884.1"/>
    <property type="molecule type" value="Genomic_DNA"/>
</dbReference>
<keyword evidence="3" id="KW-1003">Cell membrane</keyword>
<dbReference type="OrthoDB" id="9770315at2"/>
<evidence type="ECO:0000256" key="3">
    <source>
        <dbReference type="ARBA" id="ARBA00022475"/>
    </source>
</evidence>
<protein>
    <submittedName>
        <fullName evidence="8">Permease</fullName>
    </submittedName>
</protein>
<reference evidence="8 9" key="1">
    <citation type="journal article" date="2017" name="Int. J. Syst. Evol. Microbiol.">
        <title>Desulfovibrio senegalensis sp. nov., a mesophilic sulfate reducer isolated from marine sediment.</title>
        <authorList>
            <person name="Thioye A."/>
            <person name="Gam Z.B.A."/>
            <person name="Mbengue M."/>
            <person name="Cayol J.L."/>
            <person name="Joseph-Bartoli M."/>
            <person name="Toure-Kane C."/>
            <person name="Labat M."/>
        </authorList>
    </citation>
    <scope>NUCLEOTIDE SEQUENCE [LARGE SCALE GENOMIC DNA]</scope>
    <source>
        <strain evidence="8 9">DSM 101509</strain>
    </source>
</reference>
<feature type="transmembrane region" description="Helical" evidence="7">
    <location>
        <begin position="113"/>
        <end position="130"/>
    </location>
</feature>
<feature type="transmembrane region" description="Helical" evidence="7">
    <location>
        <begin position="16"/>
        <end position="34"/>
    </location>
</feature>
<feature type="transmembrane region" description="Helical" evidence="7">
    <location>
        <begin position="212"/>
        <end position="237"/>
    </location>
</feature>
<dbReference type="AlphaFoldDB" id="A0A6N6N745"/>
<dbReference type="GO" id="GO:0005886">
    <property type="term" value="C:plasma membrane"/>
    <property type="evidence" value="ECO:0007669"/>
    <property type="project" value="UniProtKB-SubCell"/>
</dbReference>
<accession>A0A6N6N745</accession>
<feature type="transmembrane region" description="Helical" evidence="7">
    <location>
        <begin position="54"/>
        <end position="75"/>
    </location>
</feature>
<evidence type="ECO:0000256" key="6">
    <source>
        <dbReference type="ARBA" id="ARBA00023136"/>
    </source>
</evidence>
<dbReference type="NCBIfam" id="NF033936">
    <property type="entry name" value="CuZnOut_SO0444"/>
    <property type="match status" value="1"/>
</dbReference>
<evidence type="ECO:0000313" key="9">
    <source>
        <dbReference type="Proteomes" id="UP000438699"/>
    </source>
</evidence>
<keyword evidence="5 7" id="KW-1133">Transmembrane helix</keyword>
<dbReference type="Pfam" id="PF03773">
    <property type="entry name" value="ArsP_1"/>
    <property type="match status" value="1"/>
</dbReference>
<comment type="caution">
    <text evidence="8">The sequence shown here is derived from an EMBL/GenBank/DDBJ whole genome shotgun (WGS) entry which is preliminary data.</text>
</comment>
<dbReference type="Proteomes" id="UP000438699">
    <property type="component" value="Unassembled WGS sequence"/>
</dbReference>
<dbReference type="PANTHER" id="PTHR34184:SF4">
    <property type="entry name" value="UPF0718 PROTEIN YCGR"/>
    <property type="match status" value="1"/>
</dbReference>
<evidence type="ECO:0000256" key="1">
    <source>
        <dbReference type="ARBA" id="ARBA00004651"/>
    </source>
</evidence>
<feature type="transmembrane region" description="Helical" evidence="7">
    <location>
        <begin position="278"/>
        <end position="298"/>
    </location>
</feature>
<comment type="subcellular location">
    <subcellularLocation>
        <location evidence="1">Cell membrane</location>
        <topology evidence="1">Multi-pass membrane protein</topology>
    </subcellularLocation>
</comment>
<feature type="transmembrane region" description="Helical" evidence="7">
    <location>
        <begin position="249"/>
        <end position="271"/>
    </location>
</feature>
<evidence type="ECO:0000256" key="5">
    <source>
        <dbReference type="ARBA" id="ARBA00022989"/>
    </source>
</evidence>
<keyword evidence="4 7" id="KW-0812">Transmembrane</keyword>
<evidence type="ECO:0000313" key="8">
    <source>
        <dbReference type="EMBL" id="KAB1443884.1"/>
    </source>
</evidence>
<proteinExistence type="inferred from homology"/>
<sequence>MGIEIFIESWAVMVDASPYVLLGFFVAGLLKGFVPDELMARHFGKRTFSSIIKAALAGVPLPLCSCGVLPAALGLRKQGASKGATTAFMISTPETGVDSMAVTYALIDPIMTVIRPVAAFFTAIFAGWLVNASDAGEKPVSRDLPMAPIACACDDGEQEDGTWRRFHNGMHFAFGEMIGDIGKWFLMGVVIAGAISALIPEGFIEQSVGHGLLSLFVMLAVGLPLYVCATASTPIAASLLLKGLSPGAALVFLLAGPATNGATLTVMFKVLGRRAASMYLVAIAVGSLVLGWLVDRLYGALGLDIRAVVAQAGEVLPHWVGCVSAIIVLGLVVRTWLRPHAHGCGCRG</sequence>
<keyword evidence="9" id="KW-1185">Reference proteome</keyword>
<organism evidence="8 9">
    <name type="scientific">Pseudodesulfovibrio senegalensis</name>
    <dbReference type="NCBI Taxonomy" id="1721087"/>
    <lineage>
        <taxon>Bacteria</taxon>
        <taxon>Pseudomonadati</taxon>
        <taxon>Thermodesulfobacteriota</taxon>
        <taxon>Desulfovibrionia</taxon>
        <taxon>Desulfovibrionales</taxon>
        <taxon>Desulfovibrionaceae</taxon>
    </lineage>
</organism>
<evidence type="ECO:0000256" key="7">
    <source>
        <dbReference type="SAM" id="Phobius"/>
    </source>
</evidence>
<feature type="transmembrane region" description="Helical" evidence="7">
    <location>
        <begin position="318"/>
        <end position="337"/>
    </location>
</feature>
<keyword evidence="6 7" id="KW-0472">Membrane</keyword>
<dbReference type="InterPro" id="IPR005524">
    <property type="entry name" value="DUF318"/>
</dbReference>